<dbReference type="Pfam" id="PF13717">
    <property type="entry name" value="Zn_ribbon_4"/>
    <property type="match status" value="1"/>
</dbReference>
<dbReference type="EMBL" id="MPIN01000014">
    <property type="protein sequence ID" value="OJH35358.1"/>
    <property type="molecule type" value="Genomic_DNA"/>
</dbReference>
<reference evidence="6" key="1">
    <citation type="submission" date="2016-11" db="EMBL/GenBank/DDBJ databases">
        <authorList>
            <person name="Shukria A."/>
            <person name="Stevens D.C."/>
        </authorList>
    </citation>
    <scope>NUCLEOTIDE SEQUENCE [LARGE SCALE GENOMIC DNA]</scope>
    <source>
        <strain evidence="6">Cbfe23</strain>
    </source>
</reference>
<feature type="transmembrane region" description="Helical" evidence="2">
    <location>
        <begin position="305"/>
        <end position="327"/>
    </location>
</feature>
<dbReference type="AlphaFoldDB" id="A0A1L9AZA7"/>
<dbReference type="InterPro" id="IPR011723">
    <property type="entry name" value="Znf/thioredoxin_put"/>
</dbReference>
<feature type="domain" description="GYF" evidence="4">
    <location>
        <begin position="101"/>
        <end position="150"/>
    </location>
</feature>
<reference evidence="5 6" key="2">
    <citation type="submission" date="2016-12" db="EMBL/GenBank/DDBJ databases">
        <title>Draft Genome Sequence of Cystobacter ferrugineus Strain Cbfe23.</title>
        <authorList>
            <person name="Akbar S."/>
            <person name="Dowd S.E."/>
            <person name="Stevens D.C."/>
        </authorList>
    </citation>
    <scope>NUCLEOTIDE SEQUENCE [LARGE SCALE GENOMIC DNA]</scope>
    <source>
        <strain evidence="5 6">Cbfe23</strain>
    </source>
</reference>
<keyword evidence="2" id="KW-0472">Membrane</keyword>
<dbReference type="Pfam" id="PF14237">
    <property type="entry name" value="GYF_2"/>
    <property type="match status" value="1"/>
</dbReference>
<keyword evidence="2" id="KW-0812">Transmembrane</keyword>
<feature type="compositionally biased region" description="Polar residues" evidence="1">
    <location>
        <begin position="438"/>
        <end position="448"/>
    </location>
</feature>
<dbReference type="RefSeq" id="WP_071903456.1">
    <property type="nucleotide sequence ID" value="NZ_MPIN01000014.1"/>
</dbReference>
<evidence type="ECO:0000256" key="1">
    <source>
        <dbReference type="SAM" id="MobiDB-lite"/>
    </source>
</evidence>
<feature type="region of interest" description="Disordered" evidence="1">
    <location>
        <begin position="154"/>
        <end position="226"/>
    </location>
</feature>
<dbReference type="Proteomes" id="UP000182229">
    <property type="component" value="Unassembled WGS sequence"/>
</dbReference>
<dbReference type="NCBIfam" id="TIGR02098">
    <property type="entry name" value="MJ0042_CXXC"/>
    <property type="match status" value="1"/>
</dbReference>
<dbReference type="NCBIfam" id="NF033768">
    <property type="entry name" value="myxo_SS_tail"/>
    <property type="match status" value="1"/>
</dbReference>
<organism evidence="5 6">
    <name type="scientific">Cystobacter ferrugineus</name>
    <dbReference type="NCBI Taxonomy" id="83449"/>
    <lineage>
        <taxon>Bacteria</taxon>
        <taxon>Pseudomonadati</taxon>
        <taxon>Myxococcota</taxon>
        <taxon>Myxococcia</taxon>
        <taxon>Myxococcales</taxon>
        <taxon>Cystobacterineae</taxon>
        <taxon>Archangiaceae</taxon>
        <taxon>Cystobacter</taxon>
    </lineage>
</organism>
<evidence type="ECO:0008006" key="7">
    <source>
        <dbReference type="Google" id="ProtNLM"/>
    </source>
</evidence>
<accession>A0A1L9AZA7</accession>
<feature type="region of interest" description="Disordered" evidence="1">
    <location>
        <begin position="367"/>
        <end position="480"/>
    </location>
</feature>
<gene>
    <name evidence="5" type="ORF">BON30_38075</name>
</gene>
<feature type="region of interest" description="Disordered" evidence="1">
    <location>
        <begin position="248"/>
        <end position="300"/>
    </location>
</feature>
<dbReference type="STRING" id="83449.BON30_38075"/>
<dbReference type="InterPro" id="IPR049806">
    <property type="entry name" value="MasK-like_C"/>
</dbReference>
<feature type="compositionally biased region" description="Pro residues" evidence="1">
    <location>
        <begin position="371"/>
        <end position="381"/>
    </location>
</feature>
<dbReference type="InterPro" id="IPR025640">
    <property type="entry name" value="GYF_2"/>
</dbReference>
<feature type="compositionally biased region" description="Pro residues" evidence="1">
    <location>
        <begin position="158"/>
        <end position="171"/>
    </location>
</feature>
<sequence>MNFSCNNCQRRYSIADDKVRGKTVKVRCKNCQNVISVEGPPAEMEESTRVVSLADVERLREQDRTLAEEEAAQAQAQAVSATSWEDEPTRAMPVGDAAAPWFVMVKGKQEGPLEDGALRELVAQGAVTARSYFWQQGMADWKRGQDISALEGLFLAEDPPPPSEPIPPPEPAVARSSTSWQPEPPPDSQTSWRTEPEPEPEPEPAPAPSPRAQHSTPWEPEADDTGPMAVADAQAAAAPLGELFSDLDLPASEQPRGGGYDARGGFAGVDDEHTPVNPVLEDEPPPPSKPEKKKAQAKRAGGRGVGAKVVLVLLLLVLLSVGAVIALTELQVVPLRVYRVDAEGNAVPQTVSVFTPEGLEELRNVLMGQPSQPPAPPPAPEPQAEVPAAEAPAAETPTAEAPAAETPAAEPSAGDEPAPAPTEPEGTAQAPGEAPTDAGTTIAGSETPSAPAAEGTDDIEVAPLQPTPPAPTSGPPKEEIERVVERSRASFKTCIAQALRKNPRLRNGKLLLTTTVTHSGEVTRVAMDRPDIGSSPSAECFIERAQRMVFPPFSGADVEVEIRLVLSRSG</sequence>
<keyword evidence="2" id="KW-1133">Transmembrane helix</keyword>
<proteinExistence type="predicted"/>
<name>A0A1L9AZA7_9BACT</name>
<dbReference type="OrthoDB" id="198456at2"/>
<evidence type="ECO:0000256" key="2">
    <source>
        <dbReference type="SAM" id="Phobius"/>
    </source>
</evidence>
<feature type="compositionally biased region" description="Gly residues" evidence="1">
    <location>
        <begin position="256"/>
        <end position="267"/>
    </location>
</feature>
<evidence type="ECO:0000259" key="4">
    <source>
        <dbReference type="Pfam" id="PF14237"/>
    </source>
</evidence>
<evidence type="ECO:0000259" key="3">
    <source>
        <dbReference type="Pfam" id="PF13717"/>
    </source>
</evidence>
<feature type="compositionally biased region" description="Pro residues" evidence="1">
    <location>
        <begin position="465"/>
        <end position="474"/>
    </location>
</feature>
<feature type="domain" description="Zinc finger/thioredoxin putative" evidence="3">
    <location>
        <begin position="1"/>
        <end position="35"/>
    </location>
</feature>
<keyword evidence="6" id="KW-1185">Reference proteome</keyword>
<evidence type="ECO:0000313" key="6">
    <source>
        <dbReference type="Proteomes" id="UP000182229"/>
    </source>
</evidence>
<comment type="caution">
    <text evidence="5">The sequence shown here is derived from an EMBL/GenBank/DDBJ whole genome shotgun (WGS) entry which is preliminary data.</text>
</comment>
<evidence type="ECO:0000313" key="5">
    <source>
        <dbReference type="EMBL" id="OJH35358.1"/>
    </source>
</evidence>
<feature type="compositionally biased region" description="Low complexity" evidence="1">
    <location>
        <begin position="382"/>
        <end position="431"/>
    </location>
</feature>
<protein>
    <recommendedName>
        <fullName evidence="7">Gliding motility protein</fullName>
    </recommendedName>
</protein>